<comment type="caution">
    <text evidence="7">The sequence shown here is derived from an EMBL/GenBank/DDBJ whole genome shotgun (WGS) entry which is preliminary data.</text>
</comment>
<dbReference type="Gene3D" id="1.10.287.1040">
    <property type="entry name" value="Exonuclease VII, small subunit"/>
    <property type="match status" value="1"/>
</dbReference>
<comment type="subcellular location">
    <subcellularLocation>
        <location evidence="6">Cytoplasm</location>
    </subcellularLocation>
</comment>
<evidence type="ECO:0000313" key="7">
    <source>
        <dbReference type="EMBL" id="MDQ0286574.1"/>
    </source>
</evidence>
<evidence type="ECO:0000256" key="6">
    <source>
        <dbReference type="HAMAP-Rule" id="MF_00337"/>
    </source>
</evidence>
<comment type="similarity">
    <text evidence="1 6">Belongs to the XseB family.</text>
</comment>
<dbReference type="GO" id="GO:0008855">
    <property type="term" value="F:exodeoxyribonuclease VII activity"/>
    <property type="evidence" value="ECO:0007669"/>
    <property type="project" value="UniProtKB-EC"/>
</dbReference>
<keyword evidence="5 6" id="KW-0269">Exonuclease</keyword>
<evidence type="ECO:0000313" key="8">
    <source>
        <dbReference type="Proteomes" id="UP001225644"/>
    </source>
</evidence>
<evidence type="ECO:0000256" key="2">
    <source>
        <dbReference type="ARBA" id="ARBA00022490"/>
    </source>
</evidence>
<dbReference type="SUPFAM" id="SSF116842">
    <property type="entry name" value="XseB-like"/>
    <property type="match status" value="1"/>
</dbReference>
<dbReference type="EMBL" id="JAUSUX010000011">
    <property type="protein sequence ID" value="MDQ0286574.1"/>
    <property type="molecule type" value="Genomic_DNA"/>
</dbReference>
<dbReference type="EC" id="3.1.11.6" evidence="6"/>
<comment type="function">
    <text evidence="6">Bidirectionally degrades single-stranded DNA into large acid-insoluble oligonucleotides, which are then degraded further into small acid-soluble oligonucleotides.</text>
</comment>
<organism evidence="7 8">
    <name type="scientific">Desulfofundulus luciae</name>
    <dbReference type="NCBI Taxonomy" id="74702"/>
    <lineage>
        <taxon>Bacteria</taxon>
        <taxon>Bacillati</taxon>
        <taxon>Bacillota</taxon>
        <taxon>Clostridia</taxon>
        <taxon>Eubacteriales</taxon>
        <taxon>Peptococcaceae</taxon>
        <taxon>Desulfofundulus</taxon>
    </lineage>
</organism>
<evidence type="ECO:0000256" key="1">
    <source>
        <dbReference type="ARBA" id="ARBA00009998"/>
    </source>
</evidence>
<dbReference type="PANTHER" id="PTHR34137:SF1">
    <property type="entry name" value="EXODEOXYRIBONUCLEASE 7 SMALL SUBUNIT"/>
    <property type="match status" value="1"/>
</dbReference>
<reference evidence="7 8" key="1">
    <citation type="submission" date="2023-07" db="EMBL/GenBank/DDBJ databases">
        <title>Genomic Encyclopedia of Type Strains, Phase IV (KMG-IV): sequencing the most valuable type-strain genomes for metagenomic binning, comparative biology and taxonomic classification.</title>
        <authorList>
            <person name="Goeker M."/>
        </authorList>
    </citation>
    <scope>NUCLEOTIDE SEQUENCE [LARGE SCALE GENOMIC DNA]</scope>
    <source>
        <strain evidence="7 8">DSM 12396</strain>
    </source>
</reference>
<evidence type="ECO:0000256" key="4">
    <source>
        <dbReference type="ARBA" id="ARBA00022801"/>
    </source>
</evidence>
<dbReference type="NCBIfam" id="NF002140">
    <property type="entry name" value="PRK00977.1-4"/>
    <property type="match status" value="1"/>
</dbReference>
<dbReference type="InterPro" id="IPR037004">
    <property type="entry name" value="Exonuc_VII_ssu_sf"/>
</dbReference>
<evidence type="ECO:0000256" key="3">
    <source>
        <dbReference type="ARBA" id="ARBA00022722"/>
    </source>
</evidence>
<dbReference type="NCBIfam" id="TIGR01280">
    <property type="entry name" value="xseB"/>
    <property type="match status" value="1"/>
</dbReference>
<keyword evidence="2 6" id="KW-0963">Cytoplasm</keyword>
<gene>
    <name evidence="6" type="primary">xseB</name>
    <name evidence="7" type="ORF">J2Z49_001688</name>
</gene>
<dbReference type="Pfam" id="PF02609">
    <property type="entry name" value="Exonuc_VII_S"/>
    <property type="match status" value="1"/>
</dbReference>
<name>A0ABU0B1G5_9FIRM</name>
<proteinExistence type="inferred from homology"/>
<comment type="catalytic activity">
    <reaction evidence="6">
        <text>Exonucleolytic cleavage in either 5'- to 3'- or 3'- to 5'-direction to yield nucleoside 5'-phosphates.</text>
        <dbReference type="EC" id="3.1.11.6"/>
    </reaction>
</comment>
<comment type="subunit">
    <text evidence="6">Heterooligomer composed of large and small subunits.</text>
</comment>
<keyword evidence="3 6" id="KW-0540">Nuclease</keyword>
<sequence length="91" mass="10265">MKRGIAMKKLTFEEALARLEAVVRELEEGQLPLEKSLALFGEGITLTRFCHQELEKAEERISILTANEKGEPVLKDSDPCLADLLNPDRKE</sequence>
<protein>
    <recommendedName>
        <fullName evidence="6">Exodeoxyribonuclease 7 small subunit</fullName>
        <ecNumber evidence="6">3.1.11.6</ecNumber>
    </recommendedName>
    <alternativeName>
        <fullName evidence="6">Exodeoxyribonuclease VII small subunit</fullName>
        <shortName evidence="6">Exonuclease VII small subunit</shortName>
    </alternativeName>
</protein>
<dbReference type="Proteomes" id="UP001225644">
    <property type="component" value="Unassembled WGS sequence"/>
</dbReference>
<keyword evidence="4 6" id="KW-0378">Hydrolase</keyword>
<evidence type="ECO:0000256" key="5">
    <source>
        <dbReference type="ARBA" id="ARBA00022839"/>
    </source>
</evidence>
<keyword evidence="8" id="KW-1185">Reference proteome</keyword>
<accession>A0ABU0B1G5</accession>
<dbReference type="InterPro" id="IPR003761">
    <property type="entry name" value="Exonuc_VII_S"/>
</dbReference>
<dbReference type="PANTHER" id="PTHR34137">
    <property type="entry name" value="EXODEOXYRIBONUCLEASE 7 SMALL SUBUNIT"/>
    <property type="match status" value="1"/>
</dbReference>
<dbReference type="HAMAP" id="MF_00337">
    <property type="entry name" value="Exonuc_7_S"/>
    <property type="match status" value="1"/>
</dbReference>